<sequence length="184" mass="21332">MIQTEQLLTEAFWQLLEEKPYKKITVRDIVDRCQVNRNTFYYHFEGIPSLLERAIQAWEERILSDPRLLGPPLLGILPIAEACMLHRRALLNLFHSSAKEEVFQFIEVLCRRVAETFIAAASAENSARKNEVKPLSEEDQRVMVRFYKAILSGCLLTWMNEDMKGDLSADIHRVLQILSLQDGR</sequence>
<dbReference type="InterPro" id="IPR050624">
    <property type="entry name" value="HTH-type_Tx_Regulator"/>
</dbReference>
<dbReference type="InterPro" id="IPR001647">
    <property type="entry name" value="HTH_TetR"/>
</dbReference>
<keyword evidence="5" id="KW-1185">Reference proteome</keyword>
<name>A0AAE3V9V9_9FIRM</name>
<dbReference type="PANTHER" id="PTHR43479">
    <property type="entry name" value="ACREF/ENVCD OPERON REPRESSOR-RELATED"/>
    <property type="match status" value="1"/>
</dbReference>
<dbReference type="GO" id="GO:0003677">
    <property type="term" value="F:DNA binding"/>
    <property type="evidence" value="ECO:0007669"/>
    <property type="project" value="UniProtKB-UniRule"/>
</dbReference>
<dbReference type="Proteomes" id="UP001241537">
    <property type="component" value="Unassembled WGS sequence"/>
</dbReference>
<dbReference type="Pfam" id="PF00440">
    <property type="entry name" value="TetR_N"/>
    <property type="match status" value="1"/>
</dbReference>
<dbReference type="EMBL" id="JAUSTO010000003">
    <property type="protein sequence ID" value="MDQ0152000.1"/>
    <property type="molecule type" value="Genomic_DNA"/>
</dbReference>
<reference evidence="4" key="1">
    <citation type="submission" date="2023-07" db="EMBL/GenBank/DDBJ databases">
        <title>Genomic Encyclopedia of Type Strains, Phase IV (KMG-IV): sequencing the most valuable type-strain genomes for metagenomic binning, comparative biology and taxonomic classification.</title>
        <authorList>
            <person name="Goeker M."/>
        </authorList>
    </citation>
    <scope>NUCLEOTIDE SEQUENCE</scope>
    <source>
        <strain evidence="4">DSM 19659</strain>
    </source>
</reference>
<feature type="DNA-binding region" description="H-T-H motif" evidence="2">
    <location>
        <begin position="25"/>
        <end position="44"/>
    </location>
</feature>
<dbReference type="SUPFAM" id="SSF46689">
    <property type="entry name" value="Homeodomain-like"/>
    <property type="match status" value="1"/>
</dbReference>
<feature type="domain" description="HTH tetR-type" evidence="3">
    <location>
        <begin position="2"/>
        <end position="62"/>
    </location>
</feature>
<evidence type="ECO:0000256" key="1">
    <source>
        <dbReference type="ARBA" id="ARBA00023125"/>
    </source>
</evidence>
<evidence type="ECO:0000313" key="4">
    <source>
        <dbReference type="EMBL" id="MDQ0152000.1"/>
    </source>
</evidence>
<dbReference type="Gene3D" id="1.10.357.10">
    <property type="entry name" value="Tetracycline Repressor, domain 2"/>
    <property type="match status" value="1"/>
</dbReference>
<dbReference type="InterPro" id="IPR009057">
    <property type="entry name" value="Homeodomain-like_sf"/>
</dbReference>
<evidence type="ECO:0000313" key="5">
    <source>
        <dbReference type="Proteomes" id="UP001241537"/>
    </source>
</evidence>
<dbReference type="InterPro" id="IPR039532">
    <property type="entry name" value="TetR_C_Firmicutes"/>
</dbReference>
<gene>
    <name evidence="4" type="ORF">J2S20_000682</name>
</gene>
<dbReference type="PROSITE" id="PS50977">
    <property type="entry name" value="HTH_TETR_2"/>
    <property type="match status" value="1"/>
</dbReference>
<proteinExistence type="predicted"/>
<organism evidence="4 5">
    <name type="scientific">Moryella indoligenes</name>
    <dbReference type="NCBI Taxonomy" id="371674"/>
    <lineage>
        <taxon>Bacteria</taxon>
        <taxon>Bacillati</taxon>
        <taxon>Bacillota</taxon>
        <taxon>Clostridia</taxon>
        <taxon>Lachnospirales</taxon>
        <taxon>Lachnospiraceae</taxon>
        <taxon>Moryella</taxon>
    </lineage>
</organism>
<evidence type="ECO:0000259" key="3">
    <source>
        <dbReference type="PROSITE" id="PS50977"/>
    </source>
</evidence>
<dbReference type="AlphaFoldDB" id="A0AAE3V9V9"/>
<accession>A0AAE3V9V9</accession>
<keyword evidence="1 2" id="KW-0238">DNA-binding</keyword>
<dbReference type="Pfam" id="PF14278">
    <property type="entry name" value="TetR_C_8"/>
    <property type="match status" value="1"/>
</dbReference>
<dbReference type="RefSeq" id="WP_307253230.1">
    <property type="nucleotide sequence ID" value="NZ_JAUSTO010000003.1"/>
</dbReference>
<comment type="caution">
    <text evidence="4">The sequence shown here is derived from an EMBL/GenBank/DDBJ whole genome shotgun (WGS) entry which is preliminary data.</text>
</comment>
<dbReference type="PANTHER" id="PTHR43479:SF7">
    <property type="entry name" value="TETR-FAMILY TRANSCRIPTIONAL REGULATOR"/>
    <property type="match status" value="1"/>
</dbReference>
<protein>
    <submittedName>
        <fullName evidence="4">AcrR family transcriptional regulator</fullName>
    </submittedName>
</protein>
<evidence type="ECO:0000256" key="2">
    <source>
        <dbReference type="PROSITE-ProRule" id="PRU00335"/>
    </source>
</evidence>